<evidence type="ECO:0000256" key="5">
    <source>
        <dbReference type="ARBA" id="ARBA00022982"/>
    </source>
</evidence>
<dbReference type="EMBL" id="LOHZ01000040">
    <property type="protein sequence ID" value="KYO64794.1"/>
    <property type="molecule type" value="Genomic_DNA"/>
</dbReference>
<keyword evidence="11" id="KW-1185">Reference proteome</keyword>
<dbReference type="Gene3D" id="3.30.70.20">
    <property type="match status" value="1"/>
</dbReference>
<dbReference type="InterPro" id="IPR010208">
    <property type="entry name" value="Ion_transpt_RnfC/RsxC"/>
</dbReference>
<feature type="binding site" evidence="8">
    <location>
        <position position="376"/>
    </location>
    <ligand>
        <name>[4Fe-4S] cluster</name>
        <dbReference type="ChEBI" id="CHEBI:49883"/>
        <label>2</label>
    </ligand>
</feature>
<evidence type="ECO:0000256" key="6">
    <source>
        <dbReference type="ARBA" id="ARBA00023004"/>
    </source>
</evidence>
<sequence length="438" mass="46832">MLKTFKGGIHPEYNKEYTNRKPVERAKLPSKVIIPMSQHVGAPCEPIVKVGDTVKVGQKIGEAKAPVSAPVHASVSGKVIAIEPRPHPSGALVMSVVIESDGKDEIYEGINPPKPLEELTPDEIKTIIREAGIVGMGGAGFPTQVKLSPPSGKTIDTIIVNGAECEPYLTSDHRLMVEHPEDVVFGLLAIMKATGVKKGYIGIENNKPDAIEAIKKAAKGFEGIEVVELDTKYPQGGEKQLINAITGREVPSGGLPMDVHVIVDNAGTCAAIAKALKTGMPLIERITTVTGTGVNEPKNLLIRIGTPFNEIIEQCGGFKGEVGKVIMGGPMMGLAQGLLDVPVIKGTSGILVLQKKDVNVEEPSNCIRCAKCVDACPIHLLPTTLAKFAQKGKWIEAEQYHAMDCIECGCCAYVCPAHIPLTQWIRLAKNNIVMSKKK</sequence>
<dbReference type="STRING" id="520767.ATZ99_18520"/>
<dbReference type="OrthoDB" id="9767754at2"/>
<dbReference type="GO" id="GO:0022900">
    <property type="term" value="P:electron transport chain"/>
    <property type="evidence" value="ECO:0007669"/>
    <property type="project" value="UniProtKB-UniRule"/>
</dbReference>
<feature type="binding site" evidence="8">
    <location>
        <position position="366"/>
    </location>
    <ligand>
        <name>[4Fe-4S] cluster</name>
        <dbReference type="ChEBI" id="CHEBI:49883"/>
        <label>1</label>
    </ligand>
</feature>
<comment type="subunit">
    <text evidence="8">The complex is composed of six subunits: RnfA, RnfB, RnfC, RnfD, RnfE and RnfG.</text>
</comment>
<keyword evidence="1 8" id="KW-0813">Transport</keyword>
<accession>A0A162MAG9</accession>
<dbReference type="NCBIfam" id="TIGR01945">
    <property type="entry name" value="rnfC"/>
    <property type="match status" value="1"/>
</dbReference>
<comment type="similarity">
    <text evidence="8">Belongs to the 4Fe4S bacterial-type ferredoxin family. RnfC subfamily.</text>
</comment>
<feature type="binding site" evidence="8">
    <location>
        <position position="415"/>
    </location>
    <ligand>
        <name>[4Fe-4S] cluster</name>
        <dbReference type="ChEBI" id="CHEBI:49883"/>
        <label>1</label>
    </ligand>
</feature>
<proteinExistence type="inferred from homology"/>
<dbReference type="InterPro" id="IPR019554">
    <property type="entry name" value="Soluble_ligand-bd"/>
</dbReference>
<dbReference type="InterPro" id="IPR011538">
    <property type="entry name" value="Nuo51_FMN-bd"/>
</dbReference>
<feature type="domain" description="4Fe-4S ferredoxin-type" evidence="9">
    <location>
        <begin position="356"/>
        <end position="386"/>
    </location>
</feature>
<evidence type="ECO:0000256" key="8">
    <source>
        <dbReference type="HAMAP-Rule" id="MF_00461"/>
    </source>
</evidence>
<dbReference type="AlphaFoldDB" id="A0A162MAG9"/>
<name>A0A162MAG9_9FIRM</name>
<keyword evidence="5 8" id="KW-0249">Electron transport</keyword>
<comment type="subcellular location">
    <subcellularLocation>
        <location evidence="8">Cell membrane</location>
        <topology evidence="8">Peripheral membrane protein</topology>
    </subcellularLocation>
</comment>
<dbReference type="Pfam" id="PF12838">
    <property type="entry name" value="Fer4_7"/>
    <property type="match status" value="1"/>
</dbReference>
<dbReference type="GO" id="GO:0005886">
    <property type="term" value="C:plasma membrane"/>
    <property type="evidence" value="ECO:0007669"/>
    <property type="project" value="UniProtKB-SubCell"/>
</dbReference>
<dbReference type="PROSITE" id="PS51379">
    <property type="entry name" value="4FE4S_FER_2"/>
    <property type="match status" value="2"/>
</dbReference>
<dbReference type="PROSITE" id="PS00198">
    <property type="entry name" value="4FE4S_FER_1"/>
    <property type="match status" value="1"/>
</dbReference>
<dbReference type="InterPro" id="IPR017900">
    <property type="entry name" value="4Fe4S_Fe_S_CS"/>
</dbReference>
<dbReference type="PATRIC" id="fig|520767.4.peg.1975"/>
<feature type="binding site" evidence="8">
    <location>
        <position position="411"/>
    </location>
    <ligand>
        <name>[4Fe-4S] cluster</name>
        <dbReference type="ChEBI" id="CHEBI:49883"/>
        <label>2</label>
    </ligand>
</feature>
<dbReference type="Proteomes" id="UP000075737">
    <property type="component" value="Unassembled WGS sequence"/>
</dbReference>
<keyword evidence="8" id="KW-0472">Membrane</keyword>
<dbReference type="Pfam" id="PF01512">
    <property type="entry name" value="Complex1_51K"/>
    <property type="match status" value="1"/>
</dbReference>
<dbReference type="GO" id="GO:0051539">
    <property type="term" value="F:4 iron, 4 sulfur cluster binding"/>
    <property type="evidence" value="ECO:0007669"/>
    <property type="project" value="UniProtKB-KW"/>
</dbReference>
<feature type="domain" description="4Fe-4S ferredoxin-type" evidence="9">
    <location>
        <begin position="396"/>
        <end position="425"/>
    </location>
</feature>
<comment type="function">
    <text evidence="8">Part of a membrane-bound complex that couples electron transfer with translocation of ions across the membrane.</text>
</comment>
<keyword evidence="7 8" id="KW-0411">Iron-sulfur</keyword>
<keyword evidence="8" id="KW-1278">Translocase</keyword>
<comment type="cofactor">
    <cofactor evidence="8">
        <name>[4Fe-4S] cluster</name>
        <dbReference type="ChEBI" id="CHEBI:49883"/>
    </cofactor>
    <text evidence="8">Binds 2 [4Fe-4S] clusters per subunit.</text>
</comment>
<feature type="binding site" evidence="8">
    <location>
        <position position="372"/>
    </location>
    <ligand>
        <name>[4Fe-4S] cluster</name>
        <dbReference type="ChEBI" id="CHEBI:49883"/>
        <label>1</label>
    </ligand>
</feature>
<dbReference type="InterPro" id="IPR037225">
    <property type="entry name" value="Nuo51_FMN-bd_sf"/>
</dbReference>
<keyword evidence="2 8" id="KW-0004">4Fe-4S</keyword>
<dbReference type="SUPFAM" id="SSF46548">
    <property type="entry name" value="alpha-helical ferredoxin"/>
    <property type="match status" value="1"/>
</dbReference>
<dbReference type="EC" id="7.-.-.-" evidence="8"/>
<keyword evidence="3 8" id="KW-0479">Metal-binding</keyword>
<dbReference type="HAMAP" id="MF_00461">
    <property type="entry name" value="RsxC_RnfC"/>
    <property type="match status" value="1"/>
</dbReference>
<dbReference type="InterPro" id="IPR026902">
    <property type="entry name" value="RnfC_N"/>
</dbReference>
<feature type="binding site" evidence="8">
    <location>
        <position position="369"/>
    </location>
    <ligand>
        <name>[4Fe-4S] cluster</name>
        <dbReference type="ChEBI" id="CHEBI:49883"/>
        <label>1</label>
    </ligand>
</feature>
<evidence type="ECO:0000256" key="1">
    <source>
        <dbReference type="ARBA" id="ARBA00022448"/>
    </source>
</evidence>
<reference evidence="10 11" key="1">
    <citation type="submission" date="2015-12" db="EMBL/GenBank/DDBJ databases">
        <title>Draft genome of Thermovenabulum gondwanense isolated from a red thermophilic microbial mat colonisisng an outflow channel of a bore well.</title>
        <authorList>
            <person name="Patel B.K."/>
        </authorList>
    </citation>
    <scope>NUCLEOTIDE SEQUENCE [LARGE SCALE GENOMIC DNA]</scope>
    <source>
        <strain evidence="10 11">R270</strain>
    </source>
</reference>
<feature type="binding site" evidence="8">
    <location>
        <position position="408"/>
    </location>
    <ligand>
        <name>[4Fe-4S] cluster</name>
        <dbReference type="ChEBI" id="CHEBI:49883"/>
        <label>2</label>
    </ligand>
</feature>
<evidence type="ECO:0000256" key="4">
    <source>
        <dbReference type="ARBA" id="ARBA00022737"/>
    </source>
</evidence>
<organism evidence="10 11">
    <name type="scientific">Thermovenabulum gondwanense</name>
    <dbReference type="NCBI Taxonomy" id="520767"/>
    <lineage>
        <taxon>Bacteria</taxon>
        <taxon>Bacillati</taxon>
        <taxon>Bacillota</taxon>
        <taxon>Clostridia</taxon>
        <taxon>Thermosediminibacterales</taxon>
        <taxon>Thermosediminibacteraceae</taxon>
        <taxon>Thermovenabulum</taxon>
    </lineage>
</organism>
<dbReference type="PANTHER" id="PTHR43034">
    <property type="entry name" value="ION-TRANSLOCATING OXIDOREDUCTASE COMPLEX SUBUNIT C"/>
    <property type="match status" value="1"/>
</dbReference>
<dbReference type="Pfam" id="PF13375">
    <property type="entry name" value="RnfC_N"/>
    <property type="match status" value="1"/>
</dbReference>
<dbReference type="Pfam" id="PF10531">
    <property type="entry name" value="SLBB"/>
    <property type="match status" value="1"/>
</dbReference>
<keyword evidence="6 8" id="KW-0408">Iron</keyword>
<dbReference type="RefSeq" id="WP_068748959.1">
    <property type="nucleotide sequence ID" value="NZ_LOHZ01000040.1"/>
</dbReference>
<dbReference type="NCBIfam" id="NF003454">
    <property type="entry name" value="PRK05035.1"/>
    <property type="match status" value="1"/>
</dbReference>
<evidence type="ECO:0000259" key="9">
    <source>
        <dbReference type="PROSITE" id="PS51379"/>
    </source>
</evidence>
<gene>
    <name evidence="10" type="primary">rnfC_2</name>
    <name evidence="8" type="synonym">rnfC</name>
    <name evidence="10" type="ORF">ATZ99_18520</name>
</gene>
<dbReference type="GO" id="GO:0009055">
    <property type="term" value="F:electron transfer activity"/>
    <property type="evidence" value="ECO:0007669"/>
    <property type="project" value="InterPro"/>
</dbReference>
<dbReference type="GO" id="GO:0046872">
    <property type="term" value="F:metal ion binding"/>
    <property type="evidence" value="ECO:0007669"/>
    <property type="project" value="UniProtKB-KW"/>
</dbReference>
<feature type="binding site" evidence="8">
    <location>
        <position position="405"/>
    </location>
    <ligand>
        <name>[4Fe-4S] cluster</name>
        <dbReference type="ChEBI" id="CHEBI:49883"/>
        <label>2</label>
    </ligand>
</feature>
<dbReference type="InterPro" id="IPR017896">
    <property type="entry name" value="4Fe4S_Fe-S-bd"/>
</dbReference>
<dbReference type="PANTHER" id="PTHR43034:SF2">
    <property type="entry name" value="ION-TRANSLOCATING OXIDOREDUCTASE COMPLEX SUBUNIT C"/>
    <property type="match status" value="1"/>
</dbReference>
<evidence type="ECO:0000256" key="7">
    <source>
        <dbReference type="ARBA" id="ARBA00023014"/>
    </source>
</evidence>
<comment type="caution">
    <text evidence="10">The sequence shown here is derived from an EMBL/GenBank/DDBJ whole genome shotgun (WGS) entry which is preliminary data.</text>
</comment>
<evidence type="ECO:0000313" key="10">
    <source>
        <dbReference type="EMBL" id="KYO64794.1"/>
    </source>
</evidence>
<dbReference type="SUPFAM" id="SSF142019">
    <property type="entry name" value="Nqo1 FMN-binding domain-like"/>
    <property type="match status" value="1"/>
</dbReference>
<keyword evidence="4 8" id="KW-0677">Repeat</keyword>
<dbReference type="Gene3D" id="3.10.20.600">
    <property type="match status" value="1"/>
</dbReference>
<protein>
    <recommendedName>
        <fullName evidence="8">Ion-translocating oxidoreductase complex subunit C</fullName>
        <ecNumber evidence="8">7.-.-.-</ecNumber>
    </recommendedName>
    <alternativeName>
        <fullName evidence="8">Rnf electron transport complex subunit C</fullName>
    </alternativeName>
</protein>
<keyword evidence="8" id="KW-1003">Cell membrane</keyword>
<evidence type="ECO:0000256" key="2">
    <source>
        <dbReference type="ARBA" id="ARBA00022485"/>
    </source>
</evidence>
<evidence type="ECO:0000256" key="3">
    <source>
        <dbReference type="ARBA" id="ARBA00022723"/>
    </source>
</evidence>
<dbReference type="Gene3D" id="3.40.50.11540">
    <property type="entry name" value="NADH-ubiquinone oxidoreductase 51kDa subunit"/>
    <property type="match status" value="1"/>
</dbReference>
<evidence type="ECO:0000313" key="11">
    <source>
        <dbReference type="Proteomes" id="UP000075737"/>
    </source>
</evidence>